<reference evidence="4 6" key="2">
    <citation type="submission" date="2019-06" db="EMBL/GenBank/DDBJ databases">
        <title>A Diverse Panel of Clinical Acinetobacter baumannii for Research Use.</title>
        <authorList>
            <person name="Mcgann P."/>
            <person name="Snesrud E."/>
            <person name="Galac M.R."/>
        </authorList>
    </citation>
    <scope>NUCLEOTIDE SEQUENCE [LARGE SCALE GENOMIC DNA]</scope>
    <source>
        <strain evidence="4 6">MRSN14237</strain>
    </source>
</reference>
<organism evidence="4 6">
    <name type="scientific">Acinetobacter baumannii</name>
    <dbReference type="NCBI Taxonomy" id="470"/>
    <lineage>
        <taxon>Bacteria</taxon>
        <taxon>Pseudomonadati</taxon>
        <taxon>Pseudomonadota</taxon>
        <taxon>Gammaproteobacteria</taxon>
        <taxon>Moraxellales</taxon>
        <taxon>Moraxellaceae</taxon>
        <taxon>Acinetobacter</taxon>
        <taxon>Acinetobacter calcoaceticus/baumannii complex</taxon>
    </lineage>
</organism>
<comment type="caution">
    <text evidence="4">The sequence shown here is derived from an EMBL/GenBank/DDBJ whole genome shotgun (WGS) entry which is preliminary data.</text>
</comment>
<reference evidence="3 5" key="1">
    <citation type="journal article" date="2018" name="J. Antimicrob. Chemother.">
        <title>Phylogenomics of colistin-susceptible and resistant XDR Acinetobacter baumannii.</title>
        <authorList>
            <person name="Mustapha M."/>
            <person name="Li B."/>
            <person name="Pacey M.P."/>
            <person name="Mettus R.T."/>
            <person name="McElheny C.L."/>
            <person name="Ernst R.K."/>
            <person name="Cooper V.S."/>
            <person name="Doi Y."/>
        </authorList>
    </citation>
    <scope>NUCLEOTIDE SEQUENCE [LARGE SCALE GENOMIC DNA]</scope>
    <source>
        <strain evidence="3 5">R20</strain>
    </source>
</reference>
<evidence type="ECO:0000313" key="6">
    <source>
        <dbReference type="Proteomes" id="UP000315888"/>
    </source>
</evidence>
<accession>A0A2S5C1N6</accession>
<evidence type="ECO:0000313" key="3">
    <source>
        <dbReference type="EMBL" id="PQH49136.1"/>
    </source>
</evidence>
<reference evidence="2" key="3">
    <citation type="submission" date="2019-07" db="EMBL/GenBank/DDBJ databases">
        <title>Biological characteristics of mucoid Acinetobacter baumannii from a general hospital in China.</title>
        <authorList>
            <person name="Hua X."/>
            <person name="Yu Y."/>
        </authorList>
    </citation>
    <scope>NUCLEOTIDE SEQUENCE [LARGE SCALE GENOMIC DNA]</scope>
    <source>
        <strain evidence="2">N41</strain>
    </source>
</reference>
<evidence type="ECO:0000313" key="4">
    <source>
        <dbReference type="EMBL" id="TPU64494.1"/>
    </source>
</evidence>
<dbReference type="EMBL" id="PUDN01000096">
    <property type="protein sequence ID" value="PQH49136.1"/>
    <property type="molecule type" value="Genomic_DNA"/>
</dbReference>
<dbReference type="EMBL" id="VHGY01000025">
    <property type="protein sequence ID" value="TPU64494.1"/>
    <property type="molecule type" value="Genomic_DNA"/>
</dbReference>
<sequence>MVTERKGVSRWYTKENPIHPKVSPFSLYRKMMAKRKGVSRLGTVPAHPKVSPFRSTAESVADKE</sequence>
<feature type="region of interest" description="Disordered" evidence="1">
    <location>
        <begin position="39"/>
        <end position="64"/>
    </location>
</feature>
<evidence type="ECO:0000256" key="1">
    <source>
        <dbReference type="SAM" id="MobiDB-lite"/>
    </source>
</evidence>
<gene>
    <name evidence="3" type="ORF">C5U34_15935</name>
    <name evidence="4" type="ORF">FJU42_09630</name>
    <name evidence="2" type="ORF">FPK87_14030</name>
</gene>
<evidence type="ECO:0000313" key="5">
    <source>
        <dbReference type="Proteomes" id="UP000239276"/>
    </source>
</evidence>
<name>A0A2S5C1N6_ACIBA</name>
<evidence type="ECO:0000313" key="2">
    <source>
        <dbReference type="EMBL" id="MDR8261572.1"/>
    </source>
</evidence>
<dbReference type="Proteomes" id="UP000315888">
    <property type="component" value="Unassembled WGS sequence"/>
</dbReference>
<dbReference type="AlphaFoldDB" id="A0A2S5C1N6"/>
<dbReference type="Proteomes" id="UP000239276">
    <property type="component" value="Unassembled WGS sequence"/>
</dbReference>
<dbReference type="EMBL" id="VMBB01000020">
    <property type="protein sequence ID" value="MDR8261572.1"/>
    <property type="molecule type" value="Genomic_DNA"/>
</dbReference>
<proteinExistence type="predicted"/>
<protein>
    <submittedName>
        <fullName evidence="4">Uncharacterized protein</fullName>
    </submittedName>
</protein>